<evidence type="ECO:0000313" key="4">
    <source>
        <dbReference type="EMBL" id="TWT34995.1"/>
    </source>
</evidence>
<dbReference type="Pfam" id="PF13432">
    <property type="entry name" value="TPR_16"/>
    <property type="match status" value="2"/>
</dbReference>
<dbReference type="EMBL" id="SIHI01000083">
    <property type="protein sequence ID" value="TWT34995.1"/>
    <property type="molecule type" value="Genomic_DNA"/>
</dbReference>
<sequence length="764" mass="79636" precursor="true">MIRRYFWVCAIAALSFPLSTNTTFARGFGGGGLGGFHGGGLGGGGFHGGGIGGGGFHGGSLGGGGFHAGGLGGGGGVHGANFGGGGGFHGGSFGGGGNFHGGSGFSGGGLSGGGFRPNLPSHSPLSGKGPNLNLGGGGGLNNSNLVHRPETGGLGLGVGDRNPLQPGGGITRPDLNPGNRSNIFGGNGRPGLPSGGGTHPNGLHPSNGFGPGSGTASLPGFGPSHGGASNRLPSIHPGEGGAGDRLPGMRPGAGGAGTRLPGNRPGEGGAGERLPGTRPGEGGAGTRLPGNRPGEGGAGTRNPGMRPGEGGAGTRWNPSDRGTIPERHQDLSTRFDQLQNHWGDSSWAHQQWVGPHGGDVNHFGFWGPNGYWGHTGVWGPNGGHWGHTGHVGPNGAWGHTGYFGPAGHWSRNWGWYNGYCPVWGHGSWNYIWDEYPVAAAFGVTMWGLNCVDYMFGVGDYYNPYYTGPVYVNDDTVVNYSQPVVGNPSYESEESSQSDSSDSSSSDPLTETFKKAQQAFYDEQFDQALKLTNESLAYAPEDAAMNEFRSLCLFAIGKYQDAAATIHAVLAAGPGWDWTTMISLYDDADVYTKQLRKLEEYVRTHPDDAGAMFLLGYHYLTAGHKDAAVNQWKKVIQIKPDDTLTTDLVKMYDPPKSDNSSSDQTPAPDLQKPAYPIAQLVGTWTAQDDKGTYVLILDPKDSFTWTFTRDAKPQSVKGAFIVRGKNLVMQPNSGGTMICTIDLTSPKTMQFSSVDDSTKLTFTKP</sequence>
<protein>
    <submittedName>
        <fullName evidence="4">Tetratricopeptide repeat protein</fullName>
    </submittedName>
</protein>
<dbReference type="InterPro" id="IPR011990">
    <property type="entry name" value="TPR-like_helical_dom_sf"/>
</dbReference>
<dbReference type="SUPFAM" id="SSF48452">
    <property type="entry name" value="TPR-like"/>
    <property type="match status" value="1"/>
</dbReference>
<feature type="chain" id="PRO_5023151955" evidence="3">
    <location>
        <begin position="26"/>
        <end position="764"/>
    </location>
</feature>
<feature type="signal peptide" evidence="3">
    <location>
        <begin position="1"/>
        <end position="25"/>
    </location>
</feature>
<keyword evidence="5" id="KW-1185">Reference proteome</keyword>
<proteinExistence type="predicted"/>
<accession>A0A5C5VBK4</accession>
<evidence type="ECO:0000313" key="5">
    <source>
        <dbReference type="Proteomes" id="UP000317243"/>
    </source>
</evidence>
<comment type="caution">
    <text evidence="4">The sequence shown here is derived from an EMBL/GenBank/DDBJ whole genome shotgun (WGS) entry which is preliminary data.</text>
</comment>
<organism evidence="4 5">
    <name type="scientific">Thalassoglobus neptunius</name>
    <dbReference type="NCBI Taxonomy" id="1938619"/>
    <lineage>
        <taxon>Bacteria</taxon>
        <taxon>Pseudomonadati</taxon>
        <taxon>Planctomycetota</taxon>
        <taxon>Planctomycetia</taxon>
        <taxon>Planctomycetales</taxon>
        <taxon>Planctomycetaceae</taxon>
        <taxon>Thalassoglobus</taxon>
    </lineage>
</organism>
<name>A0A5C5VBK4_9PLAN</name>
<reference evidence="4 5" key="1">
    <citation type="submission" date="2019-02" db="EMBL/GenBank/DDBJ databases">
        <title>Deep-cultivation of Planctomycetes and their phenomic and genomic characterization uncovers novel biology.</title>
        <authorList>
            <person name="Wiegand S."/>
            <person name="Jogler M."/>
            <person name="Boedeker C."/>
            <person name="Pinto D."/>
            <person name="Vollmers J."/>
            <person name="Rivas-Marin E."/>
            <person name="Kohn T."/>
            <person name="Peeters S.H."/>
            <person name="Heuer A."/>
            <person name="Rast P."/>
            <person name="Oberbeckmann S."/>
            <person name="Bunk B."/>
            <person name="Jeske O."/>
            <person name="Meyerdierks A."/>
            <person name="Storesund J.E."/>
            <person name="Kallscheuer N."/>
            <person name="Luecker S."/>
            <person name="Lage O.M."/>
            <person name="Pohl T."/>
            <person name="Merkel B.J."/>
            <person name="Hornburger P."/>
            <person name="Mueller R.-W."/>
            <person name="Bruemmer F."/>
            <person name="Labrenz M."/>
            <person name="Spormann A.M."/>
            <person name="Op Den Camp H."/>
            <person name="Overmann J."/>
            <person name="Amann R."/>
            <person name="Jetten M.S.M."/>
            <person name="Mascher T."/>
            <person name="Medema M.H."/>
            <person name="Devos D.P."/>
            <person name="Kaster A.-K."/>
            <person name="Ovreas L."/>
            <person name="Rohde M."/>
            <person name="Galperin M.Y."/>
            <person name="Jogler C."/>
        </authorList>
    </citation>
    <scope>NUCLEOTIDE SEQUENCE [LARGE SCALE GENOMIC DNA]</scope>
    <source>
        <strain evidence="4 5">KOR42</strain>
    </source>
</reference>
<feature type="compositionally biased region" description="Gly residues" evidence="2">
    <location>
        <begin position="185"/>
        <end position="199"/>
    </location>
</feature>
<feature type="compositionally biased region" description="Low complexity" evidence="2">
    <location>
        <begin position="496"/>
        <end position="506"/>
    </location>
</feature>
<evidence type="ECO:0000256" key="1">
    <source>
        <dbReference type="PROSITE-ProRule" id="PRU00339"/>
    </source>
</evidence>
<evidence type="ECO:0000256" key="3">
    <source>
        <dbReference type="SAM" id="SignalP"/>
    </source>
</evidence>
<dbReference type="PROSITE" id="PS50005">
    <property type="entry name" value="TPR"/>
    <property type="match status" value="1"/>
</dbReference>
<dbReference type="Gene3D" id="1.25.40.10">
    <property type="entry name" value="Tetratricopeptide repeat domain"/>
    <property type="match status" value="1"/>
</dbReference>
<gene>
    <name evidence="4" type="ORF">KOR42_53300</name>
</gene>
<dbReference type="Proteomes" id="UP000317243">
    <property type="component" value="Unassembled WGS sequence"/>
</dbReference>
<feature type="region of interest" description="Disordered" evidence="2">
    <location>
        <begin position="165"/>
        <end position="326"/>
    </location>
</feature>
<dbReference type="InterPro" id="IPR019734">
    <property type="entry name" value="TPR_rpt"/>
</dbReference>
<dbReference type="AlphaFoldDB" id="A0A5C5VBK4"/>
<feature type="region of interest" description="Disordered" evidence="2">
    <location>
        <begin position="648"/>
        <end position="670"/>
    </location>
</feature>
<feature type="repeat" description="TPR" evidence="1">
    <location>
        <begin position="608"/>
        <end position="641"/>
    </location>
</feature>
<evidence type="ECO:0000256" key="2">
    <source>
        <dbReference type="SAM" id="MobiDB-lite"/>
    </source>
</evidence>
<feature type="region of interest" description="Disordered" evidence="2">
    <location>
        <begin position="482"/>
        <end position="508"/>
    </location>
</feature>
<dbReference type="OrthoDB" id="211976at2"/>
<keyword evidence="3" id="KW-0732">Signal</keyword>
<dbReference type="RefSeq" id="WP_146512559.1">
    <property type="nucleotide sequence ID" value="NZ_SIHI01000083.1"/>
</dbReference>
<keyword evidence="1" id="KW-0802">TPR repeat</keyword>